<accession>A0A2S9IUT8</accession>
<dbReference type="GO" id="GO:0016758">
    <property type="term" value="F:hexosyltransferase activity"/>
    <property type="evidence" value="ECO:0007669"/>
    <property type="project" value="TreeGrafter"/>
</dbReference>
<dbReference type="EMBL" id="PVBR01000004">
    <property type="protein sequence ID" value="PRD44303.1"/>
    <property type="molecule type" value="Genomic_DNA"/>
</dbReference>
<keyword evidence="3" id="KW-0808">Transferase</keyword>
<dbReference type="RefSeq" id="WP_105741189.1">
    <property type="nucleotide sequence ID" value="NZ_PVBR01000004.1"/>
</dbReference>
<dbReference type="CDD" id="cd03801">
    <property type="entry name" value="GT4_PimA-like"/>
    <property type="match status" value="1"/>
</dbReference>
<evidence type="ECO:0000259" key="1">
    <source>
        <dbReference type="Pfam" id="PF00534"/>
    </source>
</evidence>
<dbReference type="PANTHER" id="PTHR45947:SF3">
    <property type="entry name" value="SULFOQUINOVOSYL TRANSFERASE SQD2"/>
    <property type="match status" value="1"/>
</dbReference>
<dbReference type="PANTHER" id="PTHR45947">
    <property type="entry name" value="SULFOQUINOVOSYL TRANSFERASE SQD2"/>
    <property type="match status" value="1"/>
</dbReference>
<dbReference type="InterPro" id="IPR001296">
    <property type="entry name" value="Glyco_trans_1"/>
</dbReference>
<comment type="caution">
    <text evidence="3">The sequence shown here is derived from an EMBL/GenBank/DDBJ whole genome shotgun (WGS) entry which is preliminary data.</text>
</comment>
<dbReference type="Gene3D" id="3.40.50.2000">
    <property type="entry name" value="Glycogen Phosphorylase B"/>
    <property type="match status" value="2"/>
</dbReference>
<name>A0A2S9IUT8_9HYPH</name>
<evidence type="ECO:0000259" key="2">
    <source>
        <dbReference type="Pfam" id="PF13439"/>
    </source>
</evidence>
<gene>
    <name evidence="3" type="ORF">C5748_06855</name>
</gene>
<dbReference type="Pfam" id="PF00534">
    <property type="entry name" value="Glycos_transf_1"/>
    <property type="match status" value="1"/>
</dbReference>
<feature type="domain" description="Glycosyltransferase subfamily 4-like N-terminal" evidence="2">
    <location>
        <begin position="26"/>
        <end position="186"/>
    </location>
</feature>
<dbReference type="SUPFAM" id="SSF53756">
    <property type="entry name" value="UDP-Glycosyltransferase/glycogen phosphorylase"/>
    <property type="match status" value="1"/>
</dbReference>
<dbReference type="Proteomes" id="UP000239434">
    <property type="component" value="Unassembled WGS sequence"/>
</dbReference>
<dbReference type="AlphaFoldDB" id="A0A2S9IUT8"/>
<dbReference type="Pfam" id="PF13439">
    <property type="entry name" value="Glyco_transf_4"/>
    <property type="match status" value="1"/>
</dbReference>
<proteinExistence type="predicted"/>
<keyword evidence="4" id="KW-1185">Reference proteome</keyword>
<evidence type="ECO:0000313" key="4">
    <source>
        <dbReference type="Proteomes" id="UP000239434"/>
    </source>
</evidence>
<organism evidence="3 4">
    <name type="scientific">Phyllobacterium phragmitis</name>
    <dbReference type="NCBI Taxonomy" id="2670329"/>
    <lineage>
        <taxon>Bacteria</taxon>
        <taxon>Pseudomonadati</taxon>
        <taxon>Pseudomonadota</taxon>
        <taxon>Alphaproteobacteria</taxon>
        <taxon>Hyphomicrobiales</taxon>
        <taxon>Phyllobacteriaceae</taxon>
        <taxon>Phyllobacterium</taxon>
    </lineage>
</organism>
<feature type="domain" description="Glycosyl transferase family 1" evidence="1">
    <location>
        <begin position="202"/>
        <end position="343"/>
    </location>
</feature>
<reference evidence="3 4" key="1">
    <citation type="submission" date="2018-02" db="EMBL/GenBank/DDBJ databases">
        <title>The draft genome of Phyllobacterium sp. 1N-3.</title>
        <authorList>
            <person name="Liu L."/>
            <person name="Li L."/>
            <person name="Zhang X."/>
            <person name="Wang T."/>
            <person name="Liang L."/>
        </authorList>
    </citation>
    <scope>NUCLEOTIDE SEQUENCE [LARGE SCALE GENOMIC DNA]</scope>
    <source>
        <strain evidence="3 4">1N-3</strain>
    </source>
</reference>
<dbReference type="InterPro" id="IPR050194">
    <property type="entry name" value="Glycosyltransferase_grp1"/>
</dbReference>
<evidence type="ECO:0000313" key="3">
    <source>
        <dbReference type="EMBL" id="PRD44303.1"/>
    </source>
</evidence>
<protein>
    <submittedName>
        <fullName evidence="3">Glycosyl transferase</fullName>
    </submittedName>
</protein>
<dbReference type="InterPro" id="IPR028098">
    <property type="entry name" value="Glyco_trans_4-like_N"/>
</dbReference>
<sequence>MIKRPAQERRPKVMMLGLRGIPDVQGGVEKHVEELSRHFVEMGWDVEVLGRKPYLPNSAPYTWKGITVLPLRAPRSMKFEAIVHTALGVLVAAWRRPDILHIHAIGPALLTPLARLMGLKVVVTHHGFDYHRQKWDRFARTILKLGEGAGMRFANRRIAVSNDIARTMEKRYGVAMQFVPNGVTVRRGVSDTGVLETFGLEPRRYIILVARIVPEKRQHDLIAAFARLNDPSLKLVLVGSAEYTDSYAGEVMELAGKTPGVVLAGMQTGDDLACLFENAGLFVLPSSHEGMPIALLEAMAYGLPVLASDITANLEIGLPAEDYFPLGNIDELTTALRRKLAEPFSEKEASARSSQVEKDYGWLNISDRTLQVYQEIKSRPKPQ</sequence>